<dbReference type="GO" id="GO:0008380">
    <property type="term" value="P:RNA splicing"/>
    <property type="evidence" value="ECO:0007669"/>
    <property type="project" value="UniProtKB-KW"/>
</dbReference>
<dbReference type="OrthoDB" id="330772at2759"/>
<evidence type="ECO:0000256" key="2">
    <source>
        <dbReference type="ARBA" id="ARBA00010386"/>
    </source>
</evidence>
<evidence type="ECO:0000313" key="11">
    <source>
        <dbReference type="EMBL" id="CAD7090664.1"/>
    </source>
</evidence>
<organism evidence="11 12">
    <name type="scientific">Hermetia illucens</name>
    <name type="common">Black soldier fly</name>
    <dbReference type="NCBI Taxonomy" id="343691"/>
    <lineage>
        <taxon>Eukaryota</taxon>
        <taxon>Metazoa</taxon>
        <taxon>Ecdysozoa</taxon>
        <taxon>Arthropoda</taxon>
        <taxon>Hexapoda</taxon>
        <taxon>Insecta</taxon>
        <taxon>Pterygota</taxon>
        <taxon>Neoptera</taxon>
        <taxon>Endopterygota</taxon>
        <taxon>Diptera</taxon>
        <taxon>Brachycera</taxon>
        <taxon>Stratiomyomorpha</taxon>
        <taxon>Stratiomyidae</taxon>
        <taxon>Hermetiinae</taxon>
        <taxon>Hermetia</taxon>
    </lineage>
</organism>
<keyword evidence="3" id="KW-0507">mRNA processing</keyword>
<protein>
    <recommendedName>
        <fullName evidence="10">Pinin/SDK/MemA protein domain-containing protein</fullName>
    </recommendedName>
</protein>
<keyword evidence="5" id="KW-0804">Transcription</keyword>
<feature type="region of interest" description="Disordered" evidence="9">
    <location>
        <begin position="29"/>
        <end position="105"/>
    </location>
</feature>
<evidence type="ECO:0000256" key="5">
    <source>
        <dbReference type="ARBA" id="ARBA00023163"/>
    </source>
</evidence>
<keyword evidence="7" id="KW-0539">Nucleus</keyword>
<feature type="compositionally biased region" description="Polar residues" evidence="9">
    <location>
        <begin position="358"/>
        <end position="367"/>
    </location>
</feature>
<evidence type="ECO:0000256" key="1">
    <source>
        <dbReference type="ARBA" id="ARBA00004123"/>
    </source>
</evidence>
<dbReference type="PANTHER" id="PTHR12707:SF0">
    <property type="entry name" value="PININ"/>
    <property type="match status" value="1"/>
</dbReference>
<dbReference type="InterPro" id="IPR039853">
    <property type="entry name" value="Pinin"/>
</dbReference>
<feature type="domain" description="Pinin/SDK/MemA protein" evidence="10">
    <location>
        <begin position="128"/>
        <end position="250"/>
    </location>
</feature>
<keyword evidence="4" id="KW-0805">Transcription regulation</keyword>
<evidence type="ECO:0000256" key="7">
    <source>
        <dbReference type="ARBA" id="ARBA00023242"/>
    </source>
</evidence>
<dbReference type="InParanoid" id="A0A7R8YYZ8"/>
<evidence type="ECO:0000256" key="3">
    <source>
        <dbReference type="ARBA" id="ARBA00022664"/>
    </source>
</evidence>
<dbReference type="PANTHER" id="PTHR12707">
    <property type="entry name" value="PINN"/>
    <property type="match status" value="1"/>
</dbReference>
<keyword evidence="12" id="KW-1185">Reference proteome</keyword>
<evidence type="ECO:0000256" key="4">
    <source>
        <dbReference type="ARBA" id="ARBA00023015"/>
    </source>
</evidence>
<feature type="compositionally biased region" description="Basic and acidic residues" evidence="9">
    <location>
        <begin position="96"/>
        <end position="105"/>
    </location>
</feature>
<feature type="compositionally biased region" description="Basic and acidic residues" evidence="9">
    <location>
        <begin position="372"/>
        <end position="386"/>
    </location>
</feature>
<evidence type="ECO:0000313" key="12">
    <source>
        <dbReference type="Proteomes" id="UP000594454"/>
    </source>
</evidence>
<proteinExistence type="inferred from homology"/>
<dbReference type="GO" id="GO:0006397">
    <property type="term" value="P:mRNA processing"/>
    <property type="evidence" value="ECO:0007669"/>
    <property type="project" value="UniProtKB-KW"/>
</dbReference>
<reference evidence="11 12" key="1">
    <citation type="submission" date="2020-11" db="EMBL/GenBank/DDBJ databases">
        <authorList>
            <person name="Wallbank WR R."/>
            <person name="Pardo Diaz C."/>
            <person name="Kozak K."/>
            <person name="Martin S."/>
            <person name="Jiggins C."/>
            <person name="Moest M."/>
            <person name="Warren A I."/>
            <person name="Generalovic N T."/>
            <person name="Byers J.R.P. K."/>
            <person name="Montejo-Kovacevich G."/>
            <person name="Yen C E."/>
        </authorList>
    </citation>
    <scope>NUCLEOTIDE SEQUENCE [LARGE SCALE GENOMIC DNA]</scope>
</reference>
<name>A0A7R8YYZ8_HERIL</name>
<comment type="subcellular location">
    <subcellularLocation>
        <location evidence="1">Nucleus</location>
    </subcellularLocation>
</comment>
<sequence>MGTDVLKSYDSLQQELEKAKSHLQGLNENIRRIIGRDPQGTHLRGDRKRSFNDSRRNDFNSTPHDRSRNRDSSPTPSKRRPQEAKSVFSRLSGPPVRDDESKPKIYSRVIRELPTRQEIVEAQGTDAQSRARNRRMFGCLLGTLQKFCQEESRLKQKEEKKAQIERKLEEQELQERENMKKERQNLFSDRKRQQLEVRKLELKMNYIREFEVWEKSKKDLKNFICTKTKPHIYFRPKVMSEKTEKRLAECQADLERELDAKRNKMNEEIQAIENRFKVLTDRINQSSEGPIVGETATKHDRHDDEEDDDDSMYGGHSDDEQVDRVPSKVVERPQQSRDQRDRHQRESAATDKLDDTIESTTNFTDTTLELDASQRFDDDIDDKKESSNNTSTASTDSKKEDKSA</sequence>
<dbReference type="Proteomes" id="UP000594454">
    <property type="component" value="Chromosome 5"/>
</dbReference>
<keyword evidence="6" id="KW-0508">mRNA splicing</keyword>
<accession>A0A7R8YYZ8</accession>
<dbReference type="FunCoup" id="A0A7R8YYZ8">
    <property type="interactions" value="360"/>
</dbReference>
<evidence type="ECO:0000256" key="6">
    <source>
        <dbReference type="ARBA" id="ARBA00023187"/>
    </source>
</evidence>
<evidence type="ECO:0000256" key="9">
    <source>
        <dbReference type="SAM" id="MobiDB-lite"/>
    </source>
</evidence>
<evidence type="ECO:0000256" key="8">
    <source>
        <dbReference type="SAM" id="Coils"/>
    </source>
</evidence>
<feature type="region of interest" description="Disordered" evidence="9">
    <location>
        <begin position="281"/>
        <end position="404"/>
    </location>
</feature>
<dbReference type="InterPro" id="IPR006786">
    <property type="entry name" value="Pinin_SDK_MemA"/>
</dbReference>
<feature type="compositionally biased region" description="Basic and acidic residues" evidence="9">
    <location>
        <begin position="48"/>
        <end position="71"/>
    </location>
</feature>
<evidence type="ECO:0000259" key="10">
    <source>
        <dbReference type="Pfam" id="PF04696"/>
    </source>
</evidence>
<feature type="coiled-coil region" evidence="8">
    <location>
        <begin position="154"/>
        <end position="203"/>
    </location>
</feature>
<dbReference type="OMA" id="RDFKAWE"/>
<keyword evidence="8" id="KW-0175">Coiled coil</keyword>
<dbReference type="GO" id="GO:0071013">
    <property type="term" value="C:catalytic step 2 spliceosome"/>
    <property type="evidence" value="ECO:0007669"/>
    <property type="project" value="TreeGrafter"/>
</dbReference>
<dbReference type="AlphaFoldDB" id="A0A7R8YYZ8"/>
<dbReference type="EMBL" id="LR899013">
    <property type="protein sequence ID" value="CAD7090664.1"/>
    <property type="molecule type" value="Genomic_DNA"/>
</dbReference>
<dbReference type="Pfam" id="PF04696">
    <property type="entry name" value="Pinin_SDK_memA"/>
    <property type="match status" value="1"/>
</dbReference>
<gene>
    <name evidence="11" type="ORF">HERILL_LOCUS13132</name>
</gene>
<comment type="similarity">
    <text evidence="2">Belongs to the pinin family.</text>
</comment>
<feature type="compositionally biased region" description="Basic and acidic residues" evidence="9">
    <location>
        <begin position="316"/>
        <end position="355"/>
    </location>
</feature>